<dbReference type="Pfam" id="PF07848">
    <property type="entry name" value="PaaX"/>
    <property type="match status" value="1"/>
</dbReference>
<dbReference type="EMBL" id="BJFL01000038">
    <property type="protein sequence ID" value="GDY33285.1"/>
    <property type="molecule type" value="Genomic_DNA"/>
</dbReference>
<keyword evidence="6" id="KW-1185">Reference proteome</keyword>
<dbReference type="InterPro" id="IPR036388">
    <property type="entry name" value="WH-like_DNA-bd_sf"/>
</dbReference>
<gene>
    <name evidence="5" type="primary">paaX_4</name>
    <name evidence="5" type="ORF">GTS_49180</name>
</gene>
<dbReference type="InterPro" id="IPR013225">
    <property type="entry name" value="PaaX_C"/>
</dbReference>
<name>A0A4D4J8Y5_9PSEU</name>
<dbReference type="Pfam" id="PF20803">
    <property type="entry name" value="PaaX_M"/>
    <property type="match status" value="1"/>
</dbReference>
<dbReference type="PANTHER" id="PTHR30319:SF1">
    <property type="entry name" value="TRANSCRIPTIONAL REPRESSOR PAAX"/>
    <property type="match status" value="1"/>
</dbReference>
<dbReference type="Gene3D" id="1.20.58.1460">
    <property type="match status" value="1"/>
</dbReference>
<comment type="caution">
    <text evidence="5">The sequence shown here is derived from an EMBL/GenBank/DDBJ whole genome shotgun (WGS) entry which is preliminary data.</text>
</comment>
<dbReference type="PIRSF" id="PIRSF020623">
    <property type="entry name" value="PaaX"/>
    <property type="match status" value="1"/>
</dbReference>
<proteinExistence type="predicted"/>
<feature type="region of interest" description="Disordered" evidence="1">
    <location>
        <begin position="1"/>
        <end position="37"/>
    </location>
</feature>
<reference evidence="6" key="1">
    <citation type="submission" date="2019-04" db="EMBL/GenBank/DDBJ databases">
        <title>Draft genome sequence of Pseudonocardiaceae bacterium SL3-2-4.</title>
        <authorList>
            <person name="Ningsih F."/>
            <person name="Yokota A."/>
            <person name="Sakai Y."/>
            <person name="Nanatani K."/>
            <person name="Yabe S."/>
            <person name="Oetari A."/>
            <person name="Sjamsuridzal W."/>
        </authorList>
    </citation>
    <scope>NUCLEOTIDE SEQUENCE [LARGE SCALE GENOMIC DNA]</scope>
    <source>
        <strain evidence="6">SL3-2-4</strain>
    </source>
</reference>
<feature type="domain" description="Transcriptional repressor PaaX-like N-terminal" evidence="2">
    <location>
        <begin position="43"/>
        <end position="109"/>
    </location>
</feature>
<dbReference type="InterPro" id="IPR011965">
    <property type="entry name" value="PaaX_trns_reg"/>
</dbReference>
<organism evidence="5 6">
    <name type="scientific">Gandjariella thermophila</name>
    <dbReference type="NCBI Taxonomy" id="1931992"/>
    <lineage>
        <taxon>Bacteria</taxon>
        <taxon>Bacillati</taxon>
        <taxon>Actinomycetota</taxon>
        <taxon>Actinomycetes</taxon>
        <taxon>Pseudonocardiales</taxon>
        <taxon>Pseudonocardiaceae</taxon>
        <taxon>Gandjariella</taxon>
    </lineage>
</organism>
<feature type="domain" description="Transcriptional repressor PaaX-like C-terminal" evidence="3">
    <location>
        <begin position="217"/>
        <end position="298"/>
    </location>
</feature>
<evidence type="ECO:0000259" key="4">
    <source>
        <dbReference type="Pfam" id="PF20803"/>
    </source>
</evidence>
<dbReference type="AlphaFoldDB" id="A0A4D4J8Y5"/>
<protein>
    <submittedName>
        <fullName evidence="5">PaaX family transcriptional regulator</fullName>
    </submittedName>
</protein>
<dbReference type="Pfam" id="PF08223">
    <property type="entry name" value="PaaX_C"/>
    <property type="match status" value="1"/>
</dbReference>
<sequence length="306" mass="34334">MGAPREAGRQAGSAEHGGRAAREPATERPRPVINRRREVGGGSARSLLMTILGEFVLPRGEPVWTATLVNALALFGVEEKSARQAVARTSAEGWLAAERLGRRVRWHLTPPARRLLVEGAERIYGFGSGNRDWDGRWLVVLVSVPETMRDLRHRLRTRLSWAGFGSPAPGVWIAPRADAEADAKLVLDELSLSESAMSFVASYGALGREQDMVAAAWHLDDVARRYDEFIEEFGRLRPRTPDDVLRAQTRLVHEWRRFPFLDPQLPAELLPARWSGTKATALFNDRHVRWRDGARRRWDELAEAAG</sequence>
<feature type="domain" description="Transcriptional repressor PaaX-like central Cas2-like" evidence="4">
    <location>
        <begin position="131"/>
        <end position="213"/>
    </location>
</feature>
<evidence type="ECO:0000313" key="5">
    <source>
        <dbReference type="EMBL" id="GDY33285.1"/>
    </source>
</evidence>
<dbReference type="Gene3D" id="1.10.10.10">
    <property type="entry name" value="Winged helix-like DNA-binding domain superfamily/Winged helix DNA-binding domain"/>
    <property type="match status" value="1"/>
</dbReference>
<evidence type="ECO:0000313" key="6">
    <source>
        <dbReference type="Proteomes" id="UP000298860"/>
    </source>
</evidence>
<feature type="compositionally biased region" description="Basic and acidic residues" evidence="1">
    <location>
        <begin position="16"/>
        <end position="37"/>
    </location>
</feature>
<evidence type="ECO:0000256" key="1">
    <source>
        <dbReference type="SAM" id="MobiDB-lite"/>
    </source>
</evidence>
<dbReference type="GO" id="GO:0006351">
    <property type="term" value="P:DNA-templated transcription"/>
    <property type="evidence" value="ECO:0007669"/>
    <property type="project" value="InterPro"/>
</dbReference>
<dbReference type="PANTHER" id="PTHR30319">
    <property type="entry name" value="PHENYLACETIC ACID REGULATOR-RELATED TRANSCRIPTIONAL REPRESSOR"/>
    <property type="match status" value="1"/>
</dbReference>
<dbReference type="InterPro" id="IPR048846">
    <property type="entry name" value="PaaX-like_central"/>
</dbReference>
<accession>A0A4D4J8Y5</accession>
<dbReference type="OrthoDB" id="2270427at2"/>
<dbReference type="Proteomes" id="UP000298860">
    <property type="component" value="Unassembled WGS sequence"/>
</dbReference>
<evidence type="ECO:0000259" key="3">
    <source>
        <dbReference type="Pfam" id="PF08223"/>
    </source>
</evidence>
<dbReference type="Gene3D" id="3.30.70.2650">
    <property type="match status" value="1"/>
</dbReference>
<evidence type="ECO:0000259" key="2">
    <source>
        <dbReference type="Pfam" id="PF07848"/>
    </source>
</evidence>
<dbReference type="InterPro" id="IPR012906">
    <property type="entry name" value="PaaX-like_N"/>
</dbReference>